<organism evidence="1 2">
    <name type="scientific">Flagellimonas ochracea</name>
    <dbReference type="NCBI Taxonomy" id="2696472"/>
    <lineage>
        <taxon>Bacteria</taxon>
        <taxon>Pseudomonadati</taxon>
        <taxon>Bacteroidota</taxon>
        <taxon>Flavobacteriia</taxon>
        <taxon>Flavobacteriales</taxon>
        <taxon>Flavobacteriaceae</taxon>
        <taxon>Flagellimonas</taxon>
    </lineage>
</organism>
<evidence type="ECO:0000313" key="1">
    <source>
        <dbReference type="EMBL" id="NAY91364.1"/>
    </source>
</evidence>
<name>A0A964TBT8_9FLAO</name>
<dbReference type="RefSeq" id="WP_166522729.1">
    <property type="nucleotide sequence ID" value="NZ_JAAABI010000001.1"/>
</dbReference>
<dbReference type="AlphaFoldDB" id="A0A964TBT8"/>
<gene>
    <name evidence="1" type="ORF">GTQ34_05475</name>
</gene>
<sequence>MSVIGKKEIKEQEEVHNIALASSEIYDFVIFSNESHTWIFLLLFSLMFLGSCQPPVIFGEPQPADTRSLQKIPEIYQGTYWCNTDSASLFVDEWAFIKRKEILIKLTENEVTESQELQLVNGKLFVHGWGQSFPIEQNGDTIRSSIVMRDTLFAIGTHQVLKPFKGHLVLNKKLDEDAWAVLVVSALTPDVLTISKAELPEDLSQLQGITPVSTLAKDKDRETQIFITPTKAQFELLMDKKLLFQESCTEFERVFPARMPLQ</sequence>
<accession>A0A964TBT8</accession>
<reference evidence="1" key="1">
    <citation type="submission" date="2020-01" db="EMBL/GenBank/DDBJ databases">
        <title>Muricauda ochracea sp. nov., isolated from a tidal flat of Garorim bay in Korea.</title>
        <authorList>
            <person name="Kim D."/>
            <person name="Yoo Y."/>
            <person name="Kim J.-J."/>
        </authorList>
    </citation>
    <scope>NUCLEOTIDE SEQUENCE</scope>
    <source>
        <strain evidence="1">JGD-17</strain>
    </source>
</reference>
<proteinExistence type="predicted"/>
<evidence type="ECO:0000313" key="2">
    <source>
        <dbReference type="Proteomes" id="UP000667650"/>
    </source>
</evidence>
<dbReference type="Proteomes" id="UP000667650">
    <property type="component" value="Unassembled WGS sequence"/>
</dbReference>
<dbReference type="EMBL" id="JAAABI010000001">
    <property type="protein sequence ID" value="NAY91364.1"/>
    <property type="molecule type" value="Genomic_DNA"/>
</dbReference>
<keyword evidence="2" id="KW-1185">Reference proteome</keyword>
<comment type="caution">
    <text evidence="1">The sequence shown here is derived from an EMBL/GenBank/DDBJ whole genome shotgun (WGS) entry which is preliminary data.</text>
</comment>
<protein>
    <submittedName>
        <fullName evidence="1">Uncharacterized protein</fullName>
    </submittedName>
</protein>